<evidence type="ECO:0000313" key="1">
    <source>
        <dbReference type="EMBL" id="EDM09601.1"/>
    </source>
</evidence>
<evidence type="ECO:0000313" key="2">
    <source>
        <dbReference type="Proteomes" id="UP000234681"/>
    </source>
</evidence>
<reference evidence="1 2" key="1">
    <citation type="submission" date="2005-09" db="EMBL/GenBank/DDBJ databases">
        <authorList>
            <person name="Mural R.J."/>
            <person name="Li P.W."/>
            <person name="Adams M.D."/>
            <person name="Amanatides P.G."/>
            <person name="Baden-Tillson H."/>
            <person name="Barnstead M."/>
            <person name="Chin S.H."/>
            <person name="Dew I."/>
            <person name="Evans C.A."/>
            <person name="Ferriera S."/>
            <person name="Flanigan M."/>
            <person name="Fosler C."/>
            <person name="Glodek A."/>
            <person name="Gu Z."/>
            <person name="Holt R.A."/>
            <person name="Jennings D."/>
            <person name="Kraft C.L."/>
            <person name="Lu F."/>
            <person name="Nguyen T."/>
            <person name="Nusskern D.R."/>
            <person name="Pfannkoch C.M."/>
            <person name="Sitter C."/>
            <person name="Sutton G.G."/>
            <person name="Venter J.C."/>
            <person name="Wang Z."/>
            <person name="Woodage T."/>
            <person name="Zheng X.H."/>
            <person name="Zhong F."/>
        </authorList>
    </citation>
    <scope>NUCLEOTIDE SEQUENCE [LARGE SCALE GENOMIC DNA]</scope>
    <source>
        <strain>BN</strain>
        <strain evidence="2">Sprague-Dawley</strain>
    </source>
</reference>
<organism evidence="1 2">
    <name type="scientific">Rattus norvegicus</name>
    <name type="common">Rat</name>
    <dbReference type="NCBI Taxonomy" id="10116"/>
    <lineage>
        <taxon>Eukaryota</taxon>
        <taxon>Metazoa</taxon>
        <taxon>Chordata</taxon>
        <taxon>Craniata</taxon>
        <taxon>Vertebrata</taxon>
        <taxon>Euteleostomi</taxon>
        <taxon>Mammalia</taxon>
        <taxon>Eutheria</taxon>
        <taxon>Euarchontoglires</taxon>
        <taxon>Glires</taxon>
        <taxon>Rodentia</taxon>
        <taxon>Myomorpha</taxon>
        <taxon>Muroidea</taxon>
        <taxon>Muridae</taxon>
        <taxon>Murinae</taxon>
        <taxon>Rattus</taxon>
    </lineage>
</organism>
<accession>A6ICP6</accession>
<dbReference type="Proteomes" id="UP000234681">
    <property type="component" value="Chromosome 13"/>
</dbReference>
<protein>
    <submittedName>
        <fullName evidence="1">RCG46531</fullName>
    </submittedName>
</protein>
<proteinExistence type="predicted"/>
<sequence length="62" mass="7222">MTLSFNHTEKSLLHLYFDARKNHGCFSDLLTNLRKPRKMNYMMAEVDKSNFKSPRGKMPSGT</sequence>
<dbReference type="AlphaFoldDB" id="A6ICP6"/>
<dbReference type="EMBL" id="CH473958">
    <property type="protein sequence ID" value="EDM09601.1"/>
    <property type="molecule type" value="Genomic_DNA"/>
</dbReference>
<gene>
    <name evidence="1" type="ORF">rCG_46531</name>
</gene>
<name>A6ICP6_RAT</name>